<reference evidence="7" key="1">
    <citation type="submission" date="2023-06" db="EMBL/GenBank/DDBJ databases">
        <title>Reference genome for the Northern bat (Eptesicus nilssonii), a most northern bat species.</title>
        <authorList>
            <person name="Laine V.N."/>
            <person name="Pulliainen A.T."/>
            <person name="Lilley T.M."/>
        </authorList>
    </citation>
    <scope>NUCLEOTIDE SEQUENCE</scope>
    <source>
        <strain evidence="7">BLF_Eptnil</strain>
        <tissue evidence="7">Kidney</tissue>
    </source>
</reference>
<evidence type="ECO:0000256" key="4">
    <source>
        <dbReference type="ARBA" id="ARBA00045473"/>
    </source>
</evidence>
<comment type="subcellular location">
    <subcellularLocation>
        <location evidence="1">Secreted</location>
    </subcellularLocation>
</comment>
<evidence type="ECO:0000256" key="6">
    <source>
        <dbReference type="SAM" id="SignalP"/>
    </source>
</evidence>
<dbReference type="PANTHER" id="PTHR14081">
    <property type="entry name" value="SPERM-ASSOCIATED ANTIGEN 11A-RELATED-RELATED"/>
    <property type="match status" value="1"/>
</dbReference>
<dbReference type="PANTHER" id="PTHR14081:SF1">
    <property type="entry name" value="SPERM-ASSOCIATED ANTIGEN 11A-RELATED"/>
    <property type="match status" value="1"/>
</dbReference>
<evidence type="ECO:0000256" key="5">
    <source>
        <dbReference type="SAM" id="MobiDB-lite"/>
    </source>
</evidence>
<feature type="compositionally biased region" description="Basic and acidic residues" evidence="5">
    <location>
        <begin position="32"/>
        <end position="42"/>
    </location>
</feature>
<feature type="non-terminal residue" evidence="7">
    <location>
        <position position="134"/>
    </location>
</feature>
<comment type="caution">
    <text evidence="7">The sequence shown here is derived from an EMBL/GenBank/DDBJ whole genome shotgun (WGS) entry which is preliminary data.</text>
</comment>
<dbReference type="Proteomes" id="UP001177744">
    <property type="component" value="Unassembled WGS sequence"/>
</dbReference>
<dbReference type="AlphaFoldDB" id="A0AA40I273"/>
<evidence type="ECO:0000256" key="1">
    <source>
        <dbReference type="ARBA" id="ARBA00004613"/>
    </source>
</evidence>
<evidence type="ECO:0000313" key="8">
    <source>
        <dbReference type="Proteomes" id="UP001177744"/>
    </source>
</evidence>
<accession>A0AA40I273</accession>
<sequence>MERLLWPQALLLVALLFPGLCEARHASQGGAEDTRAPRDEALRPGTNDSRGLHPPGKRYLVPLNPRWWIMEQVSKLSTAGKAKAFVRNIVIIWKYKWATALKERMPAVYLRIEAADTEARGLSTCCPPGPWQRP</sequence>
<evidence type="ECO:0000256" key="2">
    <source>
        <dbReference type="ARBA" id="ARBA00022525"/>
    </source>
</evidence>
<dbReference type="EMBL" id="JAULJE010000006">
    <property type="protein sequence ID" value="KAK1341681.1"/>
    <property type="molecule type" value="Genomic_DNA"/>
</dbReference>
<gene>
    <name evidence="7" type="ORF">QTO34_016429</name>
</gene>
<dbReference type="Pfam" id="PF05324">
    <property type="entry name" value="Sperm_Ag_HE2"/>
    <property type="match status" value="1"/>
</dbReference>
<feature type="signal peptide" evidence="6">
    <location>
        <begin position="1"/>
        <end position="23"/>
    </location>
</feature>
<feature type="chain" id="PRO_5041324997" evidence="6">
    <location>
        <begin position="24"/>
        <end position="134"/>
    </location>
</feature>
<evidence type="ECO:0000256" key="3">
    <source>
        <dbReference type="ARBA" id="ARBA00022729"/>
    </source>
</evidence>
<evidence type="ECO:0000313" key="7">
    <source>
        <dbReference type="EMBL" id="KAK1341681.1"/>
    </source>
</evidence>
<name>A0AA40I273_CNENI</name>
<keyword evidence="8" id="KW-1185">Reference proteome</keyword>
<feature type="region of interest" description="Disordered" evidence="5">
    <location>
        <begin position="28"/>
        <end position="56"/>
    </location>
</feature>
<organism evidence="7 8">
    <name type="scientific">Cnephaeus nilssonii</name>
    <name type="common">Northern bat</name>
    <name type="synonym">Eptesicus nilssonii</name>
    <dbReference type="NCBI Taxonomy" id="3371016"/>
    <lineage>
        <taxon>Eukaryota</taxon>
        <taxon>Metazoa</taxon>
        <taxon>Chordata</taxon>
        <taxon>Craniata</taxon>
        <taxon>Vertebrata</taxon>
        <taxon>Euteleostomi</taxon>
        <taxon>Mammalia</taxon>
        <taxon>Eutheria</taxon>
        <taxon>Laurasiatheria</taxon>
        <taxon>Chiroptera</taxon>
        <taxon>Yangochiroptera</taxon>
        <taxon>Vespertilionidae</taxon>
        <taxon>Cnephaeus</taxon>
    </lineage>
</organism>
<dbReference type="InterPro" id="IPR007988">
    <property type="entry name" value="Sperm_Ag_11A_B"/>
</dbReference>
<protein>
    <submittedName>
        <fullName evidence="7">Uncharacterized protein</fullName>
    </submittedName>
</protein>
<keyword evidence="2" id="KW-0964">Secreted</keyword>
<proteinExistence type="predicted"/>
<dbReference type="GO" id="GO:0005576">
    <property type="term" value="C:extracellular region"/>
    <property type="evidence" value="ECO:0007669"/>
    <property type="project" value="UniProtKB-SubCell"/>
</dbReference>
<dbReference type="GO" id="GO:0061844">
    <property type="term" value="P:antimicrobial humoral immune response mediated by antimicrobial peptide"/>
    <property type="evidence" value="ECO:0007669"/>
    <property type="project" value="TreeGrafter"/>
</dbReference>
<keyword evidence="3 6" id="KW-0732">Signal</keyword>
<comment type="function">
    <text evidence="4">Has antimicrobial activity against E.coli. Plays a role in the defense response in the male reproductive tract, contributing to sperm maturation, storage and protection.</text>
</comment>